<keyword evidence="1" id="KW-0472">Membrane</keyword>
<keyword evidence="1" id="KW-1133">Transmembrane helix</keyword>
<sequence>MPSIDHPNQTQFVGLMAALLLLSFGLLFSHAVWSAGAHDAAECAVCFFLKDTVDCTDDVAVVTLLLVTYLIVSQIRNAVSSSVLTYRTRAPPAVLISLH</sequence>
<feature type="transmembrane region" description="Helical" evidence="1">
    <location>
        <begin position="59"/>
        <end position="79"/>
    </location>
</feature>
<organism evidence="2">
    <name type="scientific">marine metagenome</name>
    <dbReference type="NCBI Taxonomy" id="408172"/>
    <lineage>
        <taxon>unclassified sequences</taxon>
        <taxon>metagenomes</taxon>
        <taxon>ecological metagenomes</taxon>
    </lineage>
</organism>
<feature type="transmembrane region" description="Helical" evidence="1">
    <location>
        <begin position="12"/>
        <end position="33"/>
    </location>
</feature>
<evidence type="ECO:0000256" key="1">
    <source>
        <dbReference type="SAM" id="Phobius"/>
    </source>
</evidence>
<gene>
    <name evidence="2" type="ORF">METZ01_LOCUS504116</name>
</gene>
<protein>
    <submittedName>
        <fullName evidence="2">Uncharacterized protein</fullName>
    </submittedName>
</protein>
<reference evidence="2" key="1">
    <citation type="submission" date="2018-05" db="EMBL/GenBank/DDBJ databases">
        <authorList>
            <person name="Lanie J.A."/>
            <person name="Ng W.-L."/>
            <person name="Kazmierczak K.M."/>
            <person name="Andrzejewski T.M."/>
            <person name="Davidsen T.M."/>
            <person name="Wayne K.J."/>
            <person name="Tettelin H."/>
            <person name="Glass J.I."/>
            <person name="Rusch D."/>
            <person name="Podicherti R."/>
            <person name="Tsui H.-C.T."/>
            <person name="Winkler M.E."/>
        </authorList>
    </citation>
    <scope>NUCLEOTIDE SEQUENCE</scope>
</reference>
<name>A0A383E361_9ZZZZ</name>
<dbReference type="AlphaFoldDB" id="A0A383E361"/>
<accession>A0A383E361</accession>
<keyword evidence="1" id="KW-0812">Transmembrane</keyword>
<evidence type="ECO:0000313" key="2">
    <source>
        <dbReference type="EMBL" id="SVE51262.1"/>
    </source>
</evidence>
<dbReference type="EMBL" id="UINC01222464">
    <property type="protein sequence ID" value="SVE51262.1"/>
    <property type="molecule type" value="Genomic_DNA"/>
</dbReference>
<proteinExistence type="predicted"/>